<accession>A0A0B8NQB2</accession>
<evidence type="ECO:0000313" key="2">
    <source>
        <dbReference type="Proteomes" id="UP000031671"/>
    </source>
</evidence>
<dbReference type="AlphaFoldDB" id="A0A0B8NQB2"/>
<keyword evidence="2" id="KW-1185">Reference proteome</keyword>
<organism evidence="1 2">
    <name type="scientific">Vibrio ishigakensis</name>
    <dbReference type="NCBI Taxonomy" id="1481914"/>
    <lineage>
        <taxon>Bacteria</taxon>
        <taxon>Pseudomonadati</taxon>
        <taxon>Pseudomonadota</taxon>
        <taxon>Gammaproteobacteria</taxon>
        <taxon>Vibrionales</taxon>
        <taxon>Vibrionaceae</taxon>
        <taxon>Vibrio</taxon>
    </lineage>
</organism>
<evidence type="ECO:0000313" key="1">
    <source>
        <dbReference type="EMBL" id="GAM56156.1"/>
    </source>
</evidence>
<proteinExistence type="predicted"/>
<comment type="caution">
    <text evidence="1">The sequence shown here is derived from an EMBL/GenBank/DDBJ whole genome shotgun (WGS) entry which is preliminary data.</text>
</comment>
<sequence length="51" mass="5875">MYQAKNKAKLTQVLSQQAEAKAELEEVEMEWMSDQETLESMQAELDAELNL</sequence>
<reference evidence="1 2" key="2">
    <citation type="submission" date="2015-01" db="EMBL/GenBank/DDBJ databases">
        <authorList>
            <consortium name="NBRP consortium"/>
            <person name="Sawabe T."/>
            <person name="Meirelles P."/>
            <person name="Feng G."/>
            <person name="Sayaka M."/>
            <person name="Hattori M."/>
            <person name="Ohkuma M."/>
        </authorList>
    </citation>
    <scope>NUCLEOTIDE SEQUENCE [LARGE SCALE GENOMIC DNA]</scope>
    <source>
        <strain evidence="2">JCM 19231</strain>
    </source>
</reference>
<protein>
    <submittedName>
        <fullName evidence="1">Glutathione-regulated potassium-efflux system</fullName>
    </submittedName>
</protein>
<reference evidence="1 2" key="1">
    <citation type="submission" date="2015-01" db="EMBL/GenBank/DDBJ databases">
        <title>Vibrio sp. C1 JCM 19231 whole genome shotgun sequence.</title>
        <authorList>
            <person name="Sawabe T."/>
            <person name="Meirelles P."/>
            <person name="Feng G."/>
            <person name="Sayaka M."/>
            <person name="Hattori M."/>
            <person name="Ohkuma M."/>
        </authorList>
    </citation>
    <scope>NUCLEOTIDE SEQUENCE [LARGE SCALE GENOMIC DNA]</scope>
    <source>
        <strain evidence="2">JCM 19231</strain>
    </source>
</reference>
<dbReference type="EMBL" id="BBRZ01000024">
    <property type="protein sequence ID" value="GAM56156.1"/>
    <property type="molecule type" value="Genomic_DNA"/>
</dbReference>
<gene>
    <name evidence="1" type="ORF">JCM19231_5251</name>
</gene>
<dbReference type="Proteomes" id="UP000031671">
    <property type="component" value="Unassembled WGS sequence"/>
</dbReference>
<name>A0A0B8NQB2_9VIBR</name>